<dbReference type="InterPro" id="IPR038158">
    <property type="entry name" value="H-NOX_domain_sf"/>
</dbReference>
<feature type="domain" description="Heme NO-binding" evidence="1">
    <location>
        <begin position="2"/>
        <end position="163"/>
    </location>
</feature>
<proteinExistence type="predicted"/>
<sequence>MKGIVFDEFNNMVEEAFGEDMLDDIIDENASNLATGGAYTSVGTYDHEELVMLVSSLSNATNIAIPDLVKTFGLHLAQVFSTKFSSFFDECTDTFSFLKRIDNHIHVEVYKLYPDAELPKFSFEEPDAQTLNLIYESKRGFADLAEGLIEGTAKYYKENVTIDKEDQSTELMHKVIFRLKK</sequence>
<organism evidence="2 3">
    <name type="scientific">Glaciecola petra</name>
    <dbReference type="NCBI Taxonomy" id="3075602"/>
    <lineage>
        <taxon>Bacteria</taxon>
        <taxon>Pseudomonadati</taxon>
        <taxon>Pseudomonadota</taxon>
        <taxon>Gammaproteobacteria</taxon>
        <taxon>Alteromonadales</taxon>
        <taxon>Alteromonadaceae</taxon>
        <taxon>Glaciecola</taxon>
    </lineage>
</organism>
<dbReference type="InterPro" id="IPR011644">
    <property type="entry name" value="Heme_NO-bd"/>
</dbReference>
<evidence type="ECO:0000259" key="1">
    <source>
        <dbReference type="Pfam" id="PF07700"/>
    </source>
</evidence>
<comment type="caution">
    <text evidence="2">The sequence shown here is derived from an EMBL/GenBank/DDBJ whole genome shotgun (WGS) entry which is preliminary data.</text>
</comment>
<gene>
    <name evidence="2" type="ORF">RM552_11195</name>
</gene>
<accession>A0ABU2ZS00</accession>
<dbReference type="InterPro" id="IPR024096">
    <property type="entry name" value="NO_sig/Golgi_transp_ligand-bd"/>
</dbReference>
<protein>
    <submittedName>
        <fullName evidence="2">Heme NO-binding domain-containing protein</fullName>
    </submittedName>
</protein>
<reference evidence="2 3" key="1">
    <citation type="submission" date="2023-09" db="EMBL/GenBank/DDBJ databases">
        <authorList>
            <person name="Rey-Velasco X."/>
        </authorList>
    </citation>
    <scope>NUCLEOTIDE SEQUENCE [LARGE SCALE GENOMIC DNA]</scope>
    <source>
        <strain evidence="2 3">P117</strain>
    </source>
</reference>
<name>A0ABU2ZS00_9ALTE</name>
<dbReference type="SUPFAM" id="SSF111126">
    <property type="entry name" value="Ligand-binding domain in the NO signalling and Golgi transport"/>
    <property type="match status" value="1"/>
</dbReference>
<evidence type="ECO:0000313" key="2">
    <source>
        <dbReference type="EMBL" id="MDT0595412.1"/>
    </source>
</evidence>
<dbReference type="Gene3D" id="3.90.1520.10">
    <property type="entry name" value="H-NOX domain"/>
    <property type="match status" value="1"/>
</dbReference>
<evidence type="ECO:0000313" key="3">
    <source>
        <dbReference type="Proteomes" id="UP001253545"/>
    </source>
</evidence>
<dbReference type="RefSeq" id="WP_311368928.1">
    <property type="nucleotide sequence ID" value="NZ_JAVRHX010000003.1"/>
</dbReference>
<dbReference type="Pfam" id="PF07700">
    <property type="entry name" value="HNOB"/>
    <property type="match status" value="1"/>
</dbReference>
<keyword evidence="3" id="KW-1185">Reference proteome</keyword>
<dbReference type="Proteomes" id="UP001253545">
    <property type="component" value="Unassembled WGS sequence"/>
</dbReference>
<dbReference type="EMBL" id="JAVRHX010000003">
    <property type="protein sequence ID" value="MDT0595412.1"/>
    <property type="molecule type" value="Genomic_DNA"/>
</dbReference>